<dbReference type="AlphaFoldDB" id="A0A1G2AXK8"/>
<organism evidence="3 4">
    <name type="scientific">Candidatus Kerfeldbacteria bacterium RIFCSPHIGHO2_12_FULL_48_17</name>
    <dbReference type="NCBI Taxonomy" id="1798542"/>
    <lineage>
        <taxon>Bacteria</taxon>
        <taxon>Candidatus Kerfeldiibacteriota</taxon>
    </lineage>
</organism>
<evidence type="ECO:0000256" key="1">
    <source>
        <dbReference type="ARBA" id="ARBA00023002"/>
    </source>
</evidence>
<protein>
    <submittedName>
        <fullName evidence="3">AmmeMemoRadiSam system protein B</fullName>
    </submittedName>
</protein>
<dbReference type="InterPro" id="IPR004183">
    <property type="entry name" value="Xdiol_dOase_suB"/>
</dbReference>
<keyword evidence="1" id="KW-0560">Oxidoreductase</keyword>
<evidence type="ECO:0000259" key="2">
    <source>
        <dbReference type="Pfam" id="PF02900"/>
    </source>
</evidence>
<comment type="caution">
    <text evidence="3">The sequence shown here is derived from an EMBL/GenBank/DDBJ whole genome shotgun (WGS) entry which is preliminary data.</text>
</comment>
<dbReference type="PANTHER" id="PTHR30096">
    <property type="entry name" value="4,5-DOPA DIOXYGENASE EXTRADIOL-LIKE PROTEIN"/>
    <property type="match status" value="1"/>
</dbReference>
<name>A0A1G2AXK8_9BACT</name>
<dbReference type="NCBIfam" id="TIGR04336">
    <property type="entry name" value="AmmeMemoSam_B"/>
    <property type="match status" value="1"/>
</dbReference>
<dbReference type="STRING" id="1798542.A3F54_01305"/>
<dbReference type="SUPFAM" id="SSF53213">
    <property type="entry name" value="LigB-like"/>
    <property type="match status" value="1"/>
</dbReference>
<reference evidence="3 4" key="1">
    <citation type="journal article" date="2016" name="Nat. Commun.">
        <title>Thousands of microbial genomes shed light on interconnected biogeochemical processes in an aquifer system.</title>
        <authorList>
            <person name="Anantharaman K."/>
            <person name="Brown C.T."/>
            <person name="Hug L.A."/>
            <person name="Sharon I."/>
            <person name="Castelle C.J."/>
            <person name="Probst A.J."/>
            <person name="Thomas B.C."/>
            <person name="Singh A."/>
            <person name="Wilkins M.J."/>
            <person name="Karaoz U."/>
            <person name="Brodie E.L."/>
            <person name="Williams K.H."/>
            <person name="Hubbard S.S."/>
            <person name="Banfield J.F."/>
        </authorList>
    </citation>
    <scope>NUCLEOTIDE SEQUENCE [LARGE SCALE GENOMIC DNA]</scope>
</reference>
<dbReference type="Proteomes" id="UP000176952">
    <property type="component" value="Unassembled WGS sequence"/>
</dbReference>
<accession>A0A1G2AXK8</accession>
<dbReference type="GO" id="GO:0008198">
    <property type="term" value="F:ferrous iron binding"/>
    <property type="evidence" value="ECO:0007669"/>
    <property type="project" value="InterPro"/>
</dbReference>
<proteinExistence type="predicted"/>
<dbReference type="EMBL" id="MHKD01000042">
    <property type="protein sequence ID" value="OGY81681.1"/>
    <property type="molecule type" value="Genomic_DNA"/>
</dbReference>
<dbReference type="PANTHER" id="PTHR30096:SF0">
    <property type="entry name" value="4,5-DOPA DIOXYGENASE EXTRADIOL-LIKE PROTEIN"/>
    <property type="match status" value="1"/>
</dbReference>
<dbReference type="CDD" id="cd07951">
    <property type="entry name" value="ED_3B_N_AMMECR1"/>
    <property type="match status" value="1"/>
</dbReference>
<dbReference type="Pfam" id="PF02900">
    <property type="entry name" value="LigB"/>
    <property type="match status" value="1"/>
</dbReference>
<evidence type="ECO:0000313" key="4">
    <source>
        <dbReference type="Proteomes" id="UP000176952"/>
    </source>
</evidence>
<evidence type="ECO:0000313" key="3">
    <source>
        <dbReference type="EMBL" id="OGY81681.1"/>
    </source>
</evidence>
<dbReference type="GO" id="GO:0016702">
    <property type="term" value="F:oxidoreductase activity, acting on single donors with incorporation of molecular oxygen, incorporation of two atoms of oxygen"/>
    <property type="evidence" value="ECO:0007669"/>
    <property type="project" value="UniProtKB-ARBA"/>
</dbReference>
<feature type="domain" description="Extradiol ring-cleavage dioxygenase class III enzyme subunit B" evidence="2">
    <location>
        <begin position="7"/>
        <end position="258"/>
    </location>
</feature>
<sequence length="264" mass="29051">MSLVIGAITPHPPLLLASIGKEKTKQLAQTRQAFDELEGLVYSAKPDIIIVISPHAPLAADAFYINLSTHYDTDLKEFADISTKLTFTGDLELVSRFKQAARDADIPIKLTHHDALDYGTIIPLYFLMRHLPDARVVPVSYSLLDYETHFEFGRALQREILNSNKRIAVVASGDLSHRLTDDAPAGFSEYAGKLDKAIIDAVTAADSKALRDIDKKLISEGSECGLRAFIVLFGIFNSVNFSVSVLSYEHPFGVGYLVAKLSLE</sequence>
<dbReference type="Gene3D" id="3.40.830.10">
    <property type="entry name" value="LigB-like"/>
    <property type="match status" value="1"/>
</dbReference>
<gene>
    <name evidence="3" type="ORF">A3F54_01305</name>
</gene>